<accession>A0ABV2NAG2</accession>
<keyword evidence="4" id="KW-1185">Reference proteome</keyword>
<dbReference type="Proteomes" id="UP001549119">
    <property type="component" value="Unassembled WGS sequence"/>
</dbReference>
<evidence type="ECO:0000313" key="4">
    <source>
        <dbReference type="Proteomes" id="UP001549119"/>
    </source>
</evidence>
<gene>
    <name evidence="3" type="ORF">ABIC20_000773</name>
</gene>
<name>A0ABV2NAG2_9HYPH</name>
<reference evidence="3 4" key="1">
    <citation type="submission" date="2024-06" db="EMBL/GenBank/DDBJ databases">
        <title>Genomics of switchgrass bacterial isolates.</title>
        <authorList>
            <person name="Shade A."/>
        </authorList>
    </citation>
    <scope>NUCLEOTIDE SEQUENCE [LARGE SCALE GENOMIC DNA]</scope>
    <source>
        <strain evidence="3 4">PvP084</strain>
    </source>
</reference>
<evidence type="ECO:0000259" key="2">
    <source>
        <dbReference type="Pfam" id="PF20072"/>
    </source>
</evidence>
<proteinExistence type="predicted"/>
<dbReference type="Pfam" id="PF20072">
    <property type="entry name" value="DUF6468"/>
    <property type="match status" value="1"/>
</dbReference>
<feature type="domain" description="DUF6468" evidence="2">
    <location>
        <begin position="34"/>
        <end position="108"/>
    </location>
</feature>
<protein>
    <recommendedName>
        <fullName evidence="2">DUF6468 domain-containing protein</fullName>
    </recommendedName>
</protein>
<organism evidence="3 4">
    <name type="scientific">Methylobacterium radiotolerans</name>
    <dbReference type="NCBI Taxonomy" id="31998"/>
    <lineage>
        <taxon>Bacteria</taxon>
        <taxon>Pseudomonadati</taxon>
        <taxon>Pseudomonadota</taxon>
        <taxon>Alphaproteobacteria</taxon>
        <taxon>Hyphomicrobiales</taxon>
        <taxon>Methylobacteriaceae</taxon>
        <taxon>Methylobacterium</taxon>
    </lineage>
</organism>
<feature type="region of interest" description="Disordered" evidence="1">
    <location>
        <begin position="116"/>
        <end position="153"/>
    </location>
</feature>
<dbReference type="EMBL" id="JBEPNW010000002">
    <property type="protein sequence ID" value="MET3863464.1"/>
    <property type="molecule type" value="Genomic_DNA"/>
</dbReference>
<evidence type="ECO:0000256" key="1">
    <source>
        <dbReference type="SAM" id="MobiDB-lite"/>
    </source>
</evidence>
<evidence type="ECO:0000313" key="3">
    <source>
        <dbReference type="EMBL" id="MET3863464.1"/>
    </source>
</evidence>
<dbReference type="RefSeq" id="WP_209649944.1">
    <property type="nucleotide sequence ID" value="NZ_JBEPNV010000001.1"/>
</dbReference>
<sequence>MSLFVTLAADILVAVLLAATIVTSLRLSRRIGQMKGDEAALRQTIGDLMVATGTAERAIAGLRAAIDEGDRTLNASLETATIRAGELRLQVEAGEGVITRIGAIVAQMRAVPVRLEPAPEPRPAPQAVPEPTRAPEIPAERRPEHAGPNGERLGVAAAAALAMSERALARVRARAA</sequence>
<feature type="compositionally biased region" description="Pro residues" evidence="1">
    <location>
        <begin position="118"/>
        <end position="128"/>
    </location>
</feature>
<dbReference type="InterPro" id="IPR045531">
    <property type="entry name" value="DUF6468"/>
</dbReference>
<comment type="caution">
    <text evidence="3">The sequence shown here is derived from an EMBL/GenBank/DDBJ whole genome shotgun (WGS) entry which is preliminary data.</text>
</comment>